<sequence length="319" mass="35892">MRLRPLALSSASLKPILWDGGREGERRGVVSQPTKVSFHANKNRLITETVTATHFSDHDGIHDARQCIKALIVSCVFRERKSLCHASRNACTDNQCSCSSSSVSQASYKLLLELSADCRDFTQNQSDRNVRPVLSRDLLLVCNAVYVRLNTTQPLCACPNRYRDPCSASLSSDDLHTTELVMESKIKALTLFKTCEPVTEMRECRETGHCLALTLVKTCEPVTEMRECRAPRDWSLLALQNIRTGKSHYLVVCRCPHSSVLEGPIVHDQPTYASVPGIRVYGMVCVPKRSRRSLILGRKTRPVSSYTRRLMEDILREQV</sequence>
<accession>A0A7R9IPX6</accession>
<name>A0A7R9IPX6_9NEOP</name>
<organism evidence="1">
    <name type="scientific">Timema tahoe</name>
    <dbReference type="NCBI Taxonomy" id="61484"/>
    <lineage>
        <taxon>Eukaryota</taxon>
        <taxon>Metazoa</taxon>
        <taxon>Ecdysozoa</taxon>
        <taxon>Arthropoda</taxon>
        <taxon>Hexapoda</taxon>
        <taxon>Insecta</taxon>
        <taxon>Pterygota</taxon>
        <taxon>Neoptera</taxon>
        <taxon>Polyneoptera</taxon>
        <taxon>Phasmatodea</taxon>
        <taxon>Timematodea</taxon>
        <taxon>Timematoidea</taxon>
        <taxon>Timematidae</taxon>
        <taxon>Timema</taxon>
    </lineage>
</organism>
<protein>
    <submittedName>
        <fullName evidence="1">Uncharacterized protein</fullName>
    </submittedName>
</protein>
<gene>
    <name evidence="1" type="ORF">TTEB3V08_LOCUS10331</name>
</gene>
<evidence type="ECO:0000313" key="1">
    <source>
        <dbReference type="EMBL" id="CAD7462438.1"/>
    </source>
</evidence>
<dbReference type="EMBL" id="OE006075">
    <property type="protein sequence ID" value="CAD7462438.1"/>
    <property type="molecule type" value="Genomic_DNA"/>
</dbReference>
<reference evidence="1" key="1">
    <citation type="submission" date="2020-11" db="EMBL/GenBank/DDBJ databases">
        <authorList>
            <person name="Tran Van P."/>
        </authorList>
    </citation>
    <scope>NUCLEOTIDE SEQUENCE</scope>
</reference>
<dbReference type="AlphaFoldDB" id="A0A7R9IPX6"/>
<proteinExistence type="predicted"/>